<dbReference type="Proteomes" id="UP001596470">
    <property type="component" value="Unassembled WGS sequence"/>
</dbReference>
<dbReference type="EMBL" id="JBHSYS010000001">
    <property type="protein sequence ID" value="MFC6956059.1"/>
    <property type="molecule type" value="Genomic_DNA"/>
</dbReference>
<keyword evidence="2" id="KW-1185">Reference proteome</keyword>
<name>A0ABW2D3N2_9ACTN</name>
<gene>
    <name evidence="1" type="ORF">ACFQS3_02505</name>
</gene>
<proteinExistence type="predicted"/>
<sequence length="62" mass="7274">MNFSLEDFETILDSLSYASADREGRSENEKLDPETRDFLIELSLKGRELFERIQREAYGTKL</sequence>
<reference evidence="2" key="1">
    <citation type="journal article" date="2019" name="Int. J. Syst. Evol. Microbiol.">
        <title>The Global Catalogue of Microorganisms (GCM) 10K type strain sequencing project: providing services to taxonomists for standard genome sequencing and annotation.</title>
        <authorList>
            <consortium name="The Broad Institute Genomics Platform"/>
            <consortium name="The Broad Institute Genome Sequencing Center for Infectious Disease"/>
            <person name="Wu L."/>
            <person name="Ma J."/>
        </authorList>
    </citation>
    <scope>NUCLEOTIDE SEQUENCE [LARGE SCALE GENOMIC DNA]</scope>
    <source>
        <strain evidence="2">KACC 12634</strain>
    </source>
</reference>
<accession>A0ABW2D3N2</accession>
<evidence type="ECO:0000313" key="1">
    <source>
        <dbReference type="EMBL" id="MFC6956059.1"/>
    </source>
</evidence>
<dbReference type="RefSeq" id="WP_382353373.1">
    <property type="nucleotide sequence ID" value="NZ_JBHMBP010000004.1"/>
</dbReference>
<comment type="caution">
    <text evidence="1">The sequence shown here is derived from an EMBL/GenBank/DDBJ whole genome shotgun (WGS) entry which is preliminary data.</text>
</comment>
<organism evidence="1 2">
    <name type="scientific">Glycomyces mayteni</name>
    <dbReference type="NCBI Taxonomy" id="543887"/>
    <lineage>
        <taxon>Bacteria</taxon>
        <taxon>Bacillati</taxon>
        <taxon>Actinomycetota</taxon>
        <taxon>Actinomycetes</taxon>
        <taxon>Glycomycetales</taxon>
        <taxon>Glycomycetaceae</taxon>
        <taxon>Glycomyces</taxon>
    </lineage>
</organism>
<protein>
    <submittedName>
        <fullName evidence="1">Uncharacterized protein</fullName>
    </submittedName>
</protein>
<evidence type="ECO:0000313" key="2">
    <source>
        <dbReference type="Proteomes" id="UP001596470"/>
    </source>
</evidence>